<evidence type="ECO:0000256" key="1">
    <source>
        <dbReference type="SAM" id="Phobius"/>
    </source>
</evidence>
<organism evidence="2 3">
    <name type="scientific">Paenibacillus polymyxa</name>
    <name type="common">Bacillus polymyxa</name>
    <dbReference type="NCBI Taxonomy" id="1406"/>
    <lineage>
        <taxon>Bacteria</taxon>
        <taxon>Bacillati</taxon>
        <taxon>Bacillota</taxon>
        <taxon>Bacilli</taxon>
        <taxon>Bacillales</taxon>
        <taxon>Paenibacillaceae</taxon>
        <taxon>Paenibacillus</taxon>
    </lineage>
</organism>
<name>A0ABX2ZCQ7_PAEPO</name>
<keyword evidence="1" id="KW-0472">Membrane</keyword>
<comment type="caution">
    <text evidence="2">The sequence shown here is derived from an EMBL/GenBank/DDBJ whole genome shotgun (WGS) entry which is preliminary data.</text>
</comment>
<evidence type="ECO:0000313" key="3">
    <source>
        <dbReference type="Proteomes" id="UP000094974"/>
    </source>
</evidence>
<evidence type="ECO:0008006" key="4">
    <source>
        <dbReference type="Google" id="ProtNLM"/>
    </source>
</evidence>
<proteinExistence type="predicted"/>
<accession>A0ABX2ZCQ7</accession>
<reference evidence="3" key="1">
    <citation type="submission" date="2016-05" db="EMBL/GenBank/DDBJ databases">
        <title>Whole genome shotgun sequencing of cultured foodborne pathogen.</title>
        <authorList>
            <person name="Zheng J."/>
            <person name="Timme R."/>
            <person name="Allard M."/>
            <person name="Strain E."/>
            <person name="Luo Y."/>
            <person name="Brown E."/>
        </authorList>
    </citation>
    <scope>NUCLEOTIDE SEQUENCE [LARGE SCALE GENOMIC DNA]</scope>
    <source>
        <strain evidence="3">CFSAN034343</strain>
    </source>
</reference>
<dbReference type="RefSeq" id="WP_068939540.1">
    <property type="nucleotide sequence ID" value="NZ_CP109848.1"/>
</dbReference>
<feature type="transmembrane region" description="Helical" evidence="1">
    <location>
        <begin position="20"/>
        <end position="39"/>
    </location>
</feature>
<feature type="transmembrane region" description="Helical" evidence="1">
    <location>
        <begin position="51"/>
        <end position="83"/>
    </location>
</feature>
<protein>
    <recommendedName>
        <fullName evidence="4">Phage holin family protein</fullName>
    </recommendedName>
</protein>
<dbReference type="Proteomes" id="UP000094974">
    <property type="component" value="Unassembled WGS sequence"/>
</dbReference>
<feature type="transmembrane region" description="Helical" evidence="1">
    <location>
        <begin position="95"/>
        <end position="115"/>
    </location>
</feature>
<keyword evidence="1" id="KW-1133">Transmembrane helix</keyword>
<evidence type="ECO:0000313" key="2">
    <source>
        <dbReference type="EMBL" id="ODA09260.1"/>
    </source>
</evidence>
<dbReference type="EMBL" id="LYND01000123">
    <property type="protein sequence ID" value="ODA09260.1"/>
    <property type="molecule type" value="Genomic_DNA"/>
</dbReference>
<gene>
    <name evidence="2" type="ORF">A7312_26770</name>
</gene>
<keyword evidence="3" id="KW-1185">Reference proteome</keyword>
<sequence length="133" mass="14804">MSIRREVAEGIRDYKTAGLAEIFVLCEILMVSVVAGRWANRTWWPEGEWWVGAWVFIVCLLLLFVPVTCLIMTVVFGLACGVAGWMIGDYLFENLGASVVIAIISGVLGLMINMVGCPRFTSKRLAQEFIDKL</sequence>
<keyword evidence="1" id="KW-0812">Transmembrane</keyword>